<feature type="repeat" description="WD" evidence="8">
    <location>
        <begin position="302"/>
        <end position="336"/>
    </location>
</feature>
<dbReference type="GO" id="GO:0030686">
    <property type="term" value="C:90S preribosome"/>
    <property type="evidence" value="ECO:0007669"/>
    <property type="project" value="TreeGrafter"/>
</dbReference>
<keyword evidence="5" id="KW-0677">Repeat</keyword>
<protein>
    <recommendedName>
        <fullName evidence="7">U three protein 7</fullName>
    </recommendedName>
</protein>
<dbReference type="InterPro" id="IPR015943">
    <property type="entry name" value="WD40/YVTN_repeat-like_dom_sf"/>
</dbReference>
<dbReference type="SMART" id="SM00320">
    <property type="entry name" value="WD40"/>
    <property type="match status" value="2"/>
</dbReference>
<dbReference type="AlphaFoldDB" id="A0A8H7HVM7"/>
<evidence type="ECO:0000256" key="8">
    <source>
        <dbReference type="PROSITE-ProRule" id="PRU00221"/>
    </source>
</evidence>
<dbReference type="InterPro" id="IPR036322">
    <property type="entry name" value="WD40_repeat_dom_sf"/>
</dbReference>
<dbReference type="Pfam" id="PF00400">
    <property type="entry name" value="WD40"/>
    <property type="match status" value="1"/>
</dbReference>
<dbReference type="SUPFAM" id="SSF50978">
    <property type="entry name" value="WD40 repeat-like"/>
    <property type="match status" value="1"/>
</dbReference>
<evidence type="ECO:0000256" key="2">
    <source>
        <dbReference type="ARBA" id="ARBA00004604"/>
    </source>
</evidence>
<evidence type="ECO:0000256" key="7">
    <source>
        <dbReference type="ARBA" id="ARBA00076453"/>
    </source>
</evidence>
<evidence type="ECO:0000256" key="9">
    <source>
        <dbReference type="SAM" id="MobiDB-lite"/>
    </source>
</evidence>
<dbReference type="InterPro" id="IPR001680">
    <property type="entry name" value="WD40_rpt"/>
</dbReference>
<proteinExistence type="predicted"/>
<dbReference type="EMBL" id="JACYCD010000048">
    <property type="protein sequence ID" value="KAF8709154.1"/>
    <property type="molecule type" value="Genomic_DNA"/>
</dbReference>
<feature type="non-terminal residue" evidence="11">
    <location>
        <position position="1052"/>
    </location>
</feature>
<evidence type="ECO:0000256" key="4">
    <source>
        <dbReference type="ARBA" id="ARBA00022574"/>
    </source>
</evidence>
<keyword evidence="3" id="KW-0698">rRNA processing</keyword>
<dbReference type="InterPro" id="IPR040315">
    <property type="entry name" value="WDR46/Utp7"/>
</dbReference>
<keyword evidence="6" id="KW-0539">Nucleus</keyword>
<evidence type="ECO:0000256" key="1">
    <source>
        <dbReference type="ARBA" id="ARBA00004099"/>
    </source>
</evidence>
<keyword evidence="4 8" id="KW-0853">WD repeat</keyword>
<evidence type="ECO:0000256" key="6">
    <source>
        <dbReference type="ARBA" id="ARBA00023242"/>
    </source>
</evidence>
<sequence length="1052" mass="117126">MDALTAAANAIKPLGGAKKSSKKQASHGSKSQKKRPDATLHSITPRADLPRSMRPAATESKTHGPYAHIRDKKLKAKLHSQVAQASQAKALRQDATTWLAAEPGGKMEVETELERTWRTTQAEIVEAVGFDVATGRREWKWDLGPYRVRYSRNGRHMAVAGRRGHVITSEWQENKIHSEIQLRETVRDITFLQDHTMYAVAQKKYAFIYDQNGVELHRLKSIVEPTRLEFLPYHWLLASIGNAGYLKYLDTSTGTMVAEQRTKLGACNAMTQNIHNAVIYLGHQNGTVTLHTPSTPTPLVRLQAHLGPITSLSVDPSSGGRYLATAGQDSRVKIWDCRNWKGCVREWTVRGGAPSEVEWSRKGWLGVIGGGSINVYASPSVYAPAPHPNSTIPPPLYLTHPIPHRPLVSMRFCPFQDAIAIGHARGVSSIVVPGSGEANIDSFEDGVFENKKARQEREVRSLLDKLQPDMITLDPEFMGRLAEPGHVPFATPELPFRQKPRLDRLRDLGKADESPVSEEEGGDVNADEGGEQAGRPKEKNKMKMRGKGKSLKRYLRKKRKNVVDPSTVAIREKIAKMQAARKAEARQKAGLPEKELRLTALDHLAITFESSNLESNVFNRTPLVKLKCDDAYDYATVMLLIPNLTSYFRKEKHTRNIERTTWQKLCWQLYDAIDQLPSTMVPQYEAMPLQVPLPQLSKQEFELKIEGVGSIDQNPLQEAQVYERAHTTHIADVEEVSQVLFQSASIVFGTEDNPSHETITEPRVLSHVFNVPSHMPSALQSKRKRAQVIWKLVFKVYRKAGAFKREYIAHEAKFPAIKSYLPIPGVEHEVPLTIGGDSPKGDISWLLYLPRSLYAPGDTTRASLVLTAKPGHSIKSQLRSVQLELTEYVVASGEPDVLIDTLYRNKVDTSGSNIESKEGCSFDFDLVVPSKSSPDYTGTFMSVTHRLQVTTTWKGRLLDKVTSHPVVIAALSHSERQRAIEEVALVEIAPSIAPPSLNDDIPPPSYISTQRLVNGSFVTLMAHHMEDEMSSISYRSNIDTPTTGSVVHSTAG</sequence>
<comment type="caution">
    <text evidence="11">The sequence shown here is derived from an EMBL/GenBank/DDBJ whole genome shotgun (WGS) entry which is preliminary data.</text>
</comment>
<dbReference type="OrthoDB" id="10251154at2759"/>
<dbReference type="PROSITE" id="PS50082">
    <property type="entry name" value="WD_REPEATS_2"/>
    <property type="match status" value="1"/>
</dbReference>
<dbReference type="FunFam" id="2.130.10.10:FF:000378">
    <property type="entry name" value="U3 small nucleolar RNA-associated protein 7"/>
    <property type="match status" value="1"/>
</dbReference>
<dbReference type="Proteomes" id="UP000602905">
    <property type="component" value="Unassembled WGS sequence"/>
</dbReference>
<feature type="domain" description="BING4 C-terminal" evidence="10">
    <location>
        <begin position="396"/>
        <end position="475"/>
    </location>
</feature>
<organism evidence="11 12">
    <name type="scientific">Rhizoctonia solani</name>
    <dbReference type="NCBI Taxonomy" id="456999"/>
    <lineage>
        <taxon>Eukaryota</taxon>
        <taxon>Fungi</taxon>
        <taxon>Dikarya</taxon>
        <taxon>Basidiomycota</taxon>
        <taxon>Agaricomycotina</taxon>
        <taxon>Agaricomycetes</taxon>
        <taxon>Cantharellales</taxon>
        <taxon>Ceratobasidiaceae</taxon>
        <taxon>Rhizoctonia</taxon>
    </lineage>
</organism>
<evidence type="ECO:0000313" key="11">
    <source>
        <dbReference type="EMBL" id="KAF8709154.1"/>
    </source>
</evidence>
<dbReference type="InterPro" id="IPR012952">
    <property type="entry name" value="BING4_C_dom"/>
</dbReference>
<comment type="function">
    <text evidence="1">Involved in nucleolar processing of pre-18S ribosomal RNA.</text>
</comment>
<dbReference type="PANTHER" id="PTHR14085">
    <property type="entry name" value="WD-REPEAT PROTEIN BING4"/>
    <property type="match status" value="1"/>
</dbReference>
<dbReference type="PANTHER" id="PTHR14085:SF3">
    <property type="entry name" value="WD REPEAT-CONTAINING PROTEIN 46"/>
    <property type="match status" value="1"/>
</dbReference>
<evidence type="ECO:0000313" key="12">
    <source>
        <dbReference type="Proteomes" id="UP000602905"/>
    </source>
</evidence>
<feature type="compositionally biased region" description="Acidic residues" evidence="9">
    <location>
        <begin position="515"/>
        <end position="530"/>
    </location>
</feature>
<dbReference type="Pfam" id="PF08149">
    <property type="entry name" value="BING4CT"/>
    <property type="match status" value="1"/>
</dbReference>
<feature type="region of interest" description="Disordered" evidence="9">
    <location>
        <begin position="509"/>
        <end position="551"/>
    </location>
</feature>
<comment type="subcellular location">
    <subcellularLocation>
        <location evidence="2">Nucleus</location>
        <location evidence="2">Nucleolus</location>
    </subcellularLocation>
</comment>
<gene>
    <name evidence="11" type="ORF">RHS03_02848</name>
</gene>
<dbReference type="GO" id="GO:0032040">
    <property type="term" value="C:small-subunit processome"/>
    <property type="evidence" value="ECO:0007669"/>
    <property type="project" value="TreeGrafter"/>
</dbReference>
<feature type="compositionally biased region" description="Basic residues" evidence="9">
    <location>
        <begin position="542"/>
        <end position="551"/>
    </location>
</feature>
<name>A0A8H7HVM7_9AGAM</name>
<evidence type="ECO:0000256" key="3">
    <source>
        <dbReference type="ARBA" id="ARBA00022552"/>
    </source>
</evidence>
<evidence type="ECO:0000259" key="10">
    <source>
        <dbReference type="SMART" id="SM01033"/>
    </source>
</evidence>
<feature type="region of interest" description="Disordered" evidence="9">
    <location>
        <begin position="1"/>
        <end position="66"/>
    </location>
</feature>
<dbReference type="Gene3D" id="2.130.10.10">
    <property type="entry name" value="YVTN repeat-like/Quinoprotein amine dehydrogenase"/>
    <property type="match status" value="1"/>
</dbReference>
<reference evidence="11" key="1">
    <citation type="submission" date="2020-09" db="EMBL/GenBank/DDBJ databases">
        <title>Comparative genome analyses of four rice-infecting Rhizoctonia solani isolates reveal extensive enrichment of homogalacturonan modification genes.</title>
        <authorList>
            <person name="Lee D.-Y."/>
            <person name="Jeon J."/>
            <person name="Kim K.-T."/>
            <person name="Cheong K."/>
            <person name="Song H."/>
            <person name="Choi G."/>
            <person name="Ko J."/>
            <person name="Opiyo S.O."/>
            <person name="Zuo S."/>
            <person name="Madhav S."/>
            <person name="Lee Y.-H."/>
            <person name="Wang G.-L."/>
        </authorList>
    </citation>
    <scope>NUCLEOTIDE SEQUENCE</scope>
    <source>
        <strain evidence="11">AG1-IA WGL</strain>
    </source>
</reference>
<feature type="compositionally biased region" description="Basic residues" evidence="9">
    <location>
        <begin position="19"/>
        <end position="33"/>
    </location>
</feature>
<dbReference type="SMART" id="SM01033">
    <property type="entry name" value="BING4CT"/>
    <property type="match status" value="1"/>
</dbReference>
<dbReference type="GO" id="GO:0000462">
    <property type="term" value="P:maturation of SSU-rRNA from tricistronic rRNA transcript (SSU-rRNA, 5.8S rRNA, LSU-rRNA)"/>
    <property type="evidence" value="ECO:0007669"/>
    <property type="project" value="TreeGrafter"/>
</dbReference>
<accession>A0A8H7HVM7</accession>
<evidence type="ECO:0000256" key="5">
    <source>
        <dbReference type="ARBA" id="ARBA00022737"/>
    </source>
</evidence>
<dbReference type="PROSITE" id="PS50294">
    <property type="entry name" value="WD_REPEATS_REGION"/>
    <property type="match status" value="1"/>
</dbReference>